<dbReference type="InterPro" id="IPR045851">
    <property type="entry name" value="AMP-bd_C_sf"/>
</dbReference>
<evidence type="ECO:0008006" key="7">
    <source>
        <dbReference type="Google" id="ProtNLM"/>
    </source>
</evidence>
<dbReference type="SUPFAM" id="SSF56801">
    <property type="entry name" value="Acetyl-CoA synthetase-like"/>
    <property type="match status" value="1"/>
</dbReference>
<dbReference type="FunFam" id="3.40.50.12780:FF:000003">
    <property type="entry name" value="Long-chain-fatty-acid--CoA ligase FadD"/>
    <property type="match status" value="1"/>
</dbReference>
<gene>
    <name evidence="5" type="ORF">BJ085DRAFT_18848</name>
</gene>
<dbReference type="Pfam" id="PF00501">
    <property type="entry name" value="AMP-binding"/>
    <property type="match status" value="1"/>
</dbReference>
<comment type="similarity">
    <text evidence="1">Belongs to the ATP-dependent AMP-binding enzyme family.</text>
</comment>
<evidence type="ECO:0000256" key="2">
    <source>
        <dbReference type="ARBA" id="ARBA00022598"/>
    </source>
</evidence>
<dbReference type="AlphaFoldDB" id="A0A4Q0A2Q7"/>
<reference evidence="6" key="1">
    <citation type="journal article" date="2018" name="Nat. Microbiol.">
        <title>Leveraging single-cell genomics to expand the fungal tree of life.</title>
        <authorList>
            <person name="Ahrendt S.R."/>
            <person name="Quandt C.A."/>
            <person name="Ciobanu D."/>
            <person name="Clum A."/>
            <person name="Salamov A."/>
            <person name="Andreopoulos B."/>
            <person name="Cheng J.F."/>
            <person name="Woyke T."/>
            <person name="Pelin A."/>
            <person name="Henrissat B."/>
            <person name="Reynolds N.K."/>
            <person name="Benny G.L."/>
            <person name="Smith M.E."/>
            <person name="James T.Y."/>
            <person name="Grigoriev I.V."/>
        </authorList>
    </citation>
    <scope>NUCLEOTIDE SEQUENCE [LARGE SCALE GENOMIC DNA]</scope>
    <source>
        <strain evidence="6">RSA 468</strain>
    </source>
</reference>
<evidence type="ECO:0000259" key="3">
    <source>
        <dbReference type="Pfam" id="PF00501"/>
    </source>
</evidence>
<dbReference type="PROSITE" id="PS00455">
    <property type="entry name" value="AMP_BINDING"/>
    <property type="match status" value="1"/>
</dbReference>
<keyword evidence="6" id="KW-1185">Reference proteome</keyword>
<proteinExistence type="inferred from homology"/>
<evidence type="ECO:0000259" key="4">
    <source>
        <dbReference type="Pfam" id="PF13193"/>
    </source>
</evidence>
<evidence type="ECO:0000313" key="6">
    <source>
        <dbReference type="Proteomes" id="UP000268162"/>
    </source>
</evidence>
<dbReference type="STRING" id="215637.A0A4Q0A2Q7"/>
<dbReference type="CDD" id="cd05911">
    <property type="entry name" value="Firefly_Luc_like"/>
    <property type="match status" value="1"/>
</dbReference>
<evidence type="ECO:0000256" key="1">
    <source>
        <dbReference type="ARBA" id="ARBA00006432"/>
    </source>
</evidence>
<accession>A0A4Q0A2Q7</accession>
<evidence type="ECO:0000313" key="5">
    <source>
        <dbReference type="EMBL" id="RKP40357.1"/>
    </source>
</evidence>
<feature type="domain" description="AMP-binding enzyme C-terminal" evidence="4">
    <location>
        <begin position="447"/>
        <end position="532"/>
    </location>
</feature>
<dbReference type="Pfam" id="PF13193">
    <property type="entry name" value="AMP-binding_C"/>
    <property type="match status" value="1"/>
</dbReference>
<dbReference type="PANTHER" id="PTHR24096:SF149">
    <property type="entry name" value="AMP-BINDING DOMAIN-CONTAINING PROTEIN-RELATED"/>
    <property type="match status" value="1"/>
</dbReference>
<dbReference type="InterPro" id="IPR020845">
    <property type="entry name" value="AMP-binding_CS"/>
</dbReference>
<dbReference type="Proteomes" id="UP000268162">
    <property type="component" value="Unassembled WGS sequence"/>
</dbReference>
<dbReference type="Gene3D" id="3.40.50.12780">
    <property type="entry name" value="N-terminal domain of ligase-like"/>
    <property type="match status" value="1"/>
</dbReference>
<name>A0A4Q0A2Q7_9FUNG</name>
<dbReference type="PANTHER" id="PTHR24096">
    <property type="entry name" value="LONG-CHAIN-FATTY-ACID--COA LIGASE"/>
    <property type="match status" value="1"/>
</dbReference>
<dbReference type="EMBL" id="ML002212">
    <property type="protein sequence ID" value="RKP40357.1"/>
    <property type="molecule type" value="Genomic_DNA"/>
</dbReference>
<dbReference type="GO" id="GO:0016405">
    <property type="term" value="F:CoA-ligase activity"/>
    <property type="evidence" value="ECO:0007669"/>
    <property type="project" value="TreeGrafter"/>
</dbReference>
<sequence>MVFKSTLPPLSYPRVDIATFVFQCIHRSSIWRNPLQPVYIDSHTGEAVTISEFQTNAKELASGWQNTVGLRRGDVVAMISPNDIHYASIMLSIVLAGGIVTPANPAYTADEILHQLKDSGAKYVVADGEALPAVQAACRKANIPDTALFTMPRKSPRTPVPSIFTIRSQLPFQRLSLNSKEVATQTVYLCYSSGTTGLSKGVELTHSNIISNVCQSSAFKEHEGVSHQGKRQMGVLPFYHVYGLNLLIHANFYEGSIVVLARKFDFVHFLATIQKYSIHYAYLVPPIILALARHPAVSQSDLSSLKWVLSSAAPVSPALIEEIFLKHGLVVSQGYGMTELSPATLVTPINNPYRASTGILVSSMEGKIVDEAGHELPPNEIGELWVRGPNVMKGYLNNPQATAAILDADGFLHTGDLGHVNERGFVFISDRLKELIKYKGFQVAPAELEALIISHPKVLDVAVVGTYDFNHATEVPKAFVVLRGQEIPATEAFKKVLAQEITQFVHDNVAAHKRLRGGVEFMTEVPKNATGKILRRVLKAKEAEKQGIPAQRAKL</sequence>
<dbReference type="Gene3D" id="3.30.300.30">
    <property type="match status" value="1"/>
</dbReference>
<feature type="domain" description="AMP-dependent synthetase/ligase" evidence="3">
    <location>
        <begin position="33"/>
        <end position="396"/>
    </location>
</feature>
<keyword evidence="2" id="KW-0436">Ligase</keyword>
<organism evidence="5 6">
    <name type="scientific">Dimargaris cristalligena</name>
    <dbReference type="NCBI Taxonomy" id="215637"/>
    <lineage>
        <taxon>Eukaryota</taxon>
        <taxon>Fungi</taxon>
        <taxon>Fungi incertae sedis</taxon>
        <taxon>Zoopagomycota</taxon>
        <taxon>Kickxellomycotina</taxon>
        <taxon>Dimargaritomycetes</taxon>
        <taxon>Dimargaritales</taxon>
        <taxon>Dimargaritaceae</taxon>
        <taxon>Dimargaris</taxon>
    </lineage>
</organism>
<protein>
    <recommendedName>
        <fullName evidence="7">4-coumarate-CoA ligase</fullName>
    </recommendedName>
</protein>
<dbReference type="InterPro" id="IPR000873">
    <property type="entry name" value="AMP-dep_synth/lig_dom"/>
</dbReference>
<dbReference type="InterPro" id="IPR025110">
    <property type="entry name" value="AMP-bd_C"/>
</dbReference>
<dbReference type="InterPro" id="IPR042099">
    <property type="entry name" value="ANL_N_sf"/>
</dbReference>